<keyword evidence="6" id="KW-0146">Chitin degradation</keyword>
<dbReference type="EC" id="3.2.1.14" evidence="2"/>
<evidence type="ECO:0000256" key="2">
    <source>
        <dbReference type="ARBA" id="ARBA00012729"/>
    </source>
</evidence>
<dbReference type="Ensembl" id="ENSEBUT00000015242.1">
    <property type="protein sequence ID" value="ENSEBUP00000014666.1"/>
    <property type="gene ID" value="ENSEBUG00000009247.1"/>
</dbReference>
<proteinExistence type="predicted"/>
<comment type="catalytic activity">
    <reaction evidence="1">
        <text>Random endo-hydrolysis of N-acetyl-beta-D-glucosaminide (1-&gt;4)-beta-linkages in chitin and chitodextrins.</text>
        <dbReference type="EC" id="3.2.1.14"/>
    </reaction>
</comment>
<dbReference type="Ensembl" id="ENSEBUT00000015246.1">
    <property type="protein sequence ID" value="ENSEBUP00000014670.1"/>
    <property type="gene ID" value="ENSEBUG00000009247.1"/>
</dbReference>
<accession>A0A8C4WW39</accession>
<dbReference type="GeneTree" id="ENSGT00930000152866"/>
<sequence length="166" mass="18833">MVICQGKPNDDYEYSKSPYLFWRCKWGMGTLHKCPLEHSFDTNAHLCVPFGNSSLCDGRMHVPHPDDPHKFYKCAHGIAFEFTCPNLLIFDDKLSVCTWGSGPKTTIATTKVTVFNPNSKCVNPPFYLVAHPDKHKYISCVHGIGYVMSCPRPLVFDDANHYCNWA</sequence>
<evidence type="ECO:0000256" key="4">
    <source>
        <dbReference type="ARBA" id="ARBA00022729"/>
    </source>
</evidence>
<dbReference type="SUPFAM" id="SSF57625">
    <property type="entry name" value="Invertebrate chitin-binding proteins"/>
    <property type="match status" value="3"/>
</dbReference>
<dbReference type="AlphaFoldDB" id="A0A8C4WW39"/>
<dbReference type="Proteomes" id="UP000694388">
    <property type="component" value="Unplaced"/>
</dbReference>
<reference evidence="10" key="1">
    <citation type="submission" date="2025-05" db="UniProtKB">
        <authorList>
            <consortium name="Ensembl"/>
        </authorList>
    </citation>
    <scope>IDENTIFICATION</scope>
</reference>
<dbReference type="GO" id="GO:0008061">
    <property type="term" value="F:chitin binding"/>
    <property type="evidence" value="ECO:0007669"/>
    <property type="project" value="UniProtKB-KW"/>
</dbReference>
<dbReference type="InterPro" id="IPR051940">
    <property type="entry name" value="Chitin_bind-dev_reg"/>
</dbReference>
<organism evidence="10 11">
    <name type="scientific">Eptatretus burgeri</name>
    <name type="common">Inshore hagfish</name>
    <dbReference type="NCBI Taxonomy" id="7764"/>
    <lineage>
        <taxon>Eukaryota</taxon>
        <taxon>Metazoa</taxon>
        <taxon>Chordata</taxon>
        <taxon>Craniata</taxon>
        <taxon>Vertebrata</taxon>
        <taxon>Cyclostomata</taxon>
        <taxon>Myxini</taxon>
        <taxon>Myxiniformes</taxon>
        <taxon>Myxinidae</taxon>
        <taxon>Eptatretinae</taxon>
        <taxon>Eptatretus</taxon>
    </lineage>
</organism>
<keyword evidence="11" id="KW-1185">Reference proteome</keyword>
<keyword evidence="6" id="KW-0119">Carbohydrate metabolism</keyword>
<feature type="domain" description="Chitin-binding type-2" evidence="9">
    <location>
        <begin position="118"/>
        <end position="166"/>
    </location>
</feature>
<feature type="domain" description="Chitin-binding type-2" evidence="9">
    <location>
        <begin position="53"/>
        <end position="107"/>
    </location>
</feature>
<dbReference type="Gene3D" id="2.170.140.10">
    <property type="entry name" value="Chitin binding domain"/>
    <property type="match status" value="2"/>
</dbReference>
<evidence type="ECO:0000313" key="11">
    <source>
        <dbReference type="Proteomes" id="UP000694388"/>
    </source>
</evidence>
<dbReference type="PANTHER" id="PTHR23301">
    <property type="entry name" value="CHITIN BINDING PERITROPHIN-A"/>
    <property type="match status" value="1"/>
</dbReference>
<protein>
    <recommendedName>
        <fullName evidence="2">chitinase</fullName>
        <ecNumber evidence="2">3.2.1.14</ecNumber>
    </recommendedName>
</protein>
<keyword evidence="7" id="KW-1015">Disulfide bond</keyword>
<evidence type="ECO:0000256" key="7">
    <source>
        <dbReference type="ARBA" id="ARBA00023157"/>
    </source>
</evidence>
<evidence type="ECO:0000256" key="8">
    <source>
        <dbReference type="ARBA" id="ARBA00023180"/>
    </source>
</evidence>
<keyword evidence="8" id="KW-0325">Glycoprotein</keyword>
<dbReference type="GO" id="GO:0005576">
    <property type="term" value="C:extracellular region"/>
    <property type="evidence" value="ECO:0007669"/>
    <property type="project" value="InterPro"/>
</dbReference>
<evidence type="ECO:0000256" key="3">
    <source>
        <dbReference type="ARBA" id="ARBA00022669"/>
    </source>
</evidence>
<dbReference type="PROSITE" id="PS50940">
    <property type="entry name" value="CHIT_BIND_II"/>
    <property type="match status" value="2"/>
</dbReference>
<keyword evidence="4" id="KW-0732">Signal</keyword>
<dbReference type="Pfam" id="PF01607">
    <property type="entry name" value="CBM_14"/>
    <property type="match status" value="2"/>
</dbReference>
<dbReference type="InterPro" id="IPR036508">
    <property type="entry name" value="Chitin-bd_dom_sf"/>
</dbReference>
<evidence type="ECO:0000256" key="5">
    <source>
        <dbReference type="ARBA" id="ARBA00022737"/>
    </source>
</evidence>
<keyword evidence="5" id="KW-0677">Repeat</keyword>
<dbReference type="GO" id="GO:0008843">
    <property type="term" value="F:endochitinase activity"/>
    <property type="evidence" value="ECO:0007669"/>
    <property type="project" value="UniProtKB-EC"/>
</dbReference>
<dbReference type="PANTHER" id="PTHR23301:SF0">
    <property type="entry name" value="CHITIN-BINDING TYPE-2 DOMAIN-CONTAINING PROTEIN-RELATED"/>
    <property type="match status" value="1"/>
</dbReference>
<keyword evidence="6" id="KW-0624">Polysaccharide degradation</keyword>
<dbReference type="OMA" id="CINGVAY"/>
<keyword evidence="3" id="KW-0147">Chitin-binding</keyword>
<evidence type="ECO:0000256" key="6">
    <source>
        <dbReference type="ARBA" id="ARBA00023024"/>
    </source>
</evidence>
<evidence type="ECO:0000313" key="10">
    <source>
        <dbReference type="Ensembl" id="ENSEBUP00000014670.1"/>
    </source>
</evidence>
<dbReference type="SMART" id="SM00494">
    <property type="entry name" value="ChtBD2"/>
    <property type="match status" value="2"/>
</dbReference>
<evidence type="ECO:0000256" key="1">
    <source>
        <dbReference type="ARBA" id="ARBA00000822"/>
    </source>
</evidence>
<name>A0A8C4WW39_EPTBU</name>
<dbReference type="InterPro" id="IPR002557">
    <property type="entry name" value="Chitin-bd_dom"/>
</dbReference>
<dbReference type="GO" id="GO:0006032">
    <property type="term" value="P:chitin catabolic process"/>
    <property type="evidence" value="ECO:0007669"/>
    <property type="project" value="UniProtKB-KW"/>
</dbReference>
<evidence type="ECO:0000259" key="9">
    <source>
        <dbReference type="PROSITE" id="PS50940"/>
    </source>
</evidence>